<feature type="region of interest" description="Disordered" evidence="1">
    <location>
        <begin position="192"/>
        <end position="225"/>
    </location>
</feature>
<feature type="compositionally biased region" description="Polar residues" evidence="1">
    <location>
        <begin position="65"/>
        <end position="75"/>
    </location>
</feature>
<evidence type="ECO:0000313" key="3">
    <source>
        <dbReference type="Proteomes" id="UP000554235"/>
    </source>
</evidence>
<organism evidence="2 3">
    <name type="scientific">Fusarium albosuccineum</name>
    <dbReference type="NCBI Taxonomy" id="1237068"/>
    <lineage>
        <taxon>Eukaryota</taxon>
        <taxon>Fungi</taxon>
        <taxon>Dikarya</taxon>
        <taxon>Ascomycota</taxon>
        <taxon>Pezizomycotina</taxon>
        <taxon>Sordariomycetes</taxon>
        <taxon>Hypocreomycetidae</taxon>
        <taxon>Hypocreales</taxon>
        <taxon>Nectriaceae</taxon>
        <taxon>Fusarium</taxon>
        <taxon>Fusarium decemcellulare species complex</taxon>
    </lineage>
</organism>
<dbReference type="OrthoDB" id="3648773at2759"/>
<feature type="compositionally biased region" description="Polar residues" evidence="1">
    <location>
        <begin position="192"/>
        <end position="203"/>
    </location>
</feature>
<dbReference type="Proteomes" id="UP000554235">
    <property type="component" value="Unassembled WGS sequence"/>
</dbReference>
<feature type="region of interest" description="Disordered" evidence="1">
    <location>
        <begin position="51"/>
        <end position="128"/>
    </location>
</feature>
<feature type="compositionally biased region" description="Basic and acidic residues" evidence="1">
    <location>
        <begin position="476"/>
        <end position="487"/>
    </location>
</feature>
<name>A0A8H4PCW5_9HYPO</name>
<dbReference type="EMBL" id="JAADYS010000268">
    <property type="protein sequence ID" value="KAF4470954.1"/>
    <property type="molecule type" value="Genomic_DNA"/>
</dbReference>
<dbReference type="AlphaFoldDB" id="A0A8H4PCW5"/>
<keyword evidence="3" id="KW-1185">Reference proteome</keyword>
<reference evidence="2 3" key="1">
    <citation type="submission" date="2020-01" db="EMBL/GenBank/DDBJ databases">
        <title>Identification and distribution of gene clusters putatively required for synthesis of sphingolipid metabolism inhibitors in phylogenetically diverse species of the filamentous fungus Fusarium.</title>
        <authorList>
            <person name="Kim H.-S."/>
            <person name="Busman M."/>
            <person name="Brown D.W."/>
            <person name="Divon H."/>
            <person name="Uhlig S."/>
            <person name="Proctor R.H."/>
        </authorList>
    </citation>
    <scope>NUCLEOTIDE SEQUENCE [LARGE SCALE GENOMIC DNA]</scope>
    <source>
        <strain evidence="2 3">NRRL 20459</strain>
    </source>
</reference>
<evidence type="ECO:0000256" key="1">
    <source>
        <dbReference type="SAM" id="MobiDB-lite"/>
    </source>
</evidence>
<comment type="caution">
    <text evidence="2">The sequence shown here is derived from an EMBL/GenBank/DDBJ whole genome shotgun (WGS) entry which is preliminary data.</text>
</comment>
<accession>A0A8H4PCW5</accession>
<evidence type="ECO:0000313" key="2">
    <source>
        <dbReference type="EMBL" id="KAF4470954.1"/>
    </source>
</evidence>
<protein>
    <submittedName>
        <fullName evidence="2">Uncharacterized protein</fullName>
    </submittedName>
</protein>
<proteinExistence type="predicted"/>
<gene>
    <name evidence="2" type="ORF">FALBO_2123</name>
</gene>
<sequence>MSKAATSLSDSSLPVKNHLEPNEVNYFNLPFRSQTSPFVSVTFPASRFDASMKHQPSLPSMPEHANSNPSPSTDITPRPITRPAARSSVSSGFGVDPPRPPRDGFDNSGRSFWKWRNQSTKSASESDLRDMSFTSTMASPSTIVNFKAFERQPSPPRPPTSPFVSESAHVFSLQHPSTAHLSDQILNTDPTSFRMSNSHSISPMSAAETVRKPSTAPPSPLSSLGLYDKAKRSIESRLKLRTRKERCTCPPIPEYDRPYATMDRTGNYQSIRQVTKTGTWSKDETGKSNLRRKLFGKAPWVRKESAESFSTVTSSVREILKGETPNSSPVTSNSSTLRVECIDNQFPRGEAVRLKTPPLAEDTASGRPRGFFSNMVPPSEDDPIPFPSRPLLRRNSHQFVRRTSITPQTREWWEHVPKTTVHRDHLEQIAAFEFQVPEHLPSSPICPANKNHASGGTGLCVYHGRRKGTPSPRDTGVGDHNYDDSRV</sequence>
<feature type="region of interest" description="Disordered" evidence="1">
    <location>
        <begin position="462"/>
        <end position="487"/>
    </location>
</feature>